<sequence>MPPPSRVELYAAIRRDSRAGLSGREIERKHGVGRRTVNAALASAWPAPRKPYPRRGSKLDPFKPAIDAMLRTDLDAPRKQQHTIRRIYARLIDEHAMTGIAYQTVRDYVADRKPQIRIEAGRGPSAVFVPQTHRPGAEAEVDFGEVAVRLRGELITVYLFAFRMSFSGKSVHRVFASGGQEAFLEGHVHAFNVLGGVPFGKVRYDNLKAAVSRVLGFSRYRQESDRWCAFRSHVGLEAFYCQPGIDGAHEKGGVEGDIGWFRRNHLVPVPEVDSLDQLNDMIDAWDLSDETRRIGARSHTVGEHFAVEKPLLKPLPTEPFETGAWFTPRVDRYAQITVRTNRYSVPVRLIGRPVRVLLHASHLVIYEGRTEVARHERLIGKGESRYDLDHYLEGLLRKPGALPGATALQQARAAGKFTPTHDAWWAAACKAHGDRDGTRELIRVLLLHRHMEHDHVVAGLAAAIGSGALTADSVALEARRAADADEPPTAGRPPQPSSGPIVSLTERRLAQLPLDPRPLPTVTAYDDLLRLRPTQEGTPR</sequence>
<gene>
    <name evidence="7" type="ORF">H7H73_25440</name>
</gene>
<evidence type="ECO:0000313" key="7">
    <source>
        <dbReference type="EMBL" id="MCV7073173.1"/>
    </source>
</evidence>
<evidence type="ECO:0000256" key="5">
    <source>
        <dbReference type="SAM" id="MobiDB-lite"/>
    </source>
</evidence>
<dbReference type="Proteomes" id="UP001140272">
    <property type="component" value="Unassembled WGS sequence"/>
</dbReference>
<protein>
    <submittedName>
        <fullName evidence="7">IS21 family transposase</fullName>
    </submittedName>
</protein>
<dbReference type="NCBIfam" id="NF033546">
    <property type="entry name" value="transpos_IS21"/>
    <property type="match status" value="1"/>
</dbReference>
<dbReference type="PANTHER" id="PTHR35004:SF7">
    <property type="entry name" value="INTEGRASE PROTEIN"/>
    <property type="match status" value="1"/>
</dbReference>
<dbReference type="InterPro" id="IPR017894">
    <property type="entry name" value="HTH_IS21_transposase_type"/>
</dbReference>
<dbReference type="PROSITE" id="PS50531">
    <property type="entry name" value="HTH_IS21"/>
    <property type="match status" value="1"/>
</dbReference>
<organism evidence="7 8">
    <name type="scientific">Mycolicibacterium rufum</name>
    <dbReference type="NCBI Taxonomy" id="318424"/>
    <lineage>
        <taxon>Bacteria</taxon>
        <taxon>Bacillati</taxon>
        <taxon>Actinomycetota</taxon>
        <taxon>Actinomycetes</taxon>
        <taxon>Mycobacteriales</taxon>
        <taxon>Mycobacteriaceae</taxon>
        <taxon>Mycolicibacterium</taxon>
    </lineage>
</organism>
<feature type="domain" description="HTH IS21-type" evidence="6">
    <location>
        <begin position="8"/>
        <end position="70"/>
    </location>
</feature>
<proteinExistence type="inferred from homology"/>
<dbReference type="GO" id="GO:0006310">
    <property type="term" value="P:DNA recombination"/>
    <property type="evidence" value="ECO:0007669"/>
    <property type="project" value="UniProtKB-KW"/>
</dbReference>
<keyword evidence="3" id="KW-0238">DNA-binding</keyword>
<dbReference type="GO" id="GO:0032196">
    <property type="term" value="P:transposition"/>
    <property type="evidence" value="ECO:0007669"/>
    <property type="project" value="UniProtKB-KW"/>
</dbReference>
<dbReference type="GO" id="GO:0003677">
    <property type="term" value="F:DNA binding"/>
    <property type="evidence" value="ECO:0007669"/>
    <property type="project" value="UniProtKB-KW"/>
</dbReference>
<dbReference type="Pfam" id="PF22483">
    <property type="entry name" value="Mu-transpos_C_2"/>
    <property type="match status" value="1"/>
</dbReference>
<accession>A0A9X2YG74</accession>
<comment type="similarity">
    <text evidence="1">Belongs to the transposase IS21/IS408/IS1162 family.</text>
</comment>
<evidence type="ECO:0000256" key="2">
    <source>
        <dbReference type="ARBA" id="ARBA00022578"/>
    </source>
</evidence>
<keyword evidence="2" id="KW-0815">Transposition</keyword>
<name>A0A9X2YG74_9MYCO</name>
<evidence type="ECO:0000256" key="1">
    <source>
        <dbReference type="ARBA" id="ARBA00009277"/>
    </source>
</evidence>
<feature type="region of interest" description="Disordered" evidence="5">
    <location>
        <begin position="479"/>
        <end position="540"/>
    </location>
</feature>
<evidence type="ECO:0000256" key="3">
    <source>
        <dbReference type="ARBA" id="ARBA00023125"/>
    </source>
</evidence>
<evidence type="ECO:0000256" key="4">
    <source>
        <dbReference type="ARBA" id="ARBA00023172"/>
    </source>
</evidence>
<dbReference type="PANTHER" id="PTHR35004">
    <property type="entry name" value="TRANSPOSASE RV3428C-RELATED"/>
    <property type="match status" value="1"/>
</dbReference>
<evidence type="ECO:0000313" key="8">
    <source>
        <dbReference type="Proteomes" id="UP001140272"/>
    </source>
</evidence>
<dbReference type="EMBL" id="JACKRN010000819">
    <property type="protein sequence ID" value="MCV7073173.1"/>
    <property type="molecule type" value="Genomic_DNA"/>
</dbReference>
<evidence type="ECO:0000259" key="6">
    <source>
        <dbReference type="PROSITE" id="PS50531"/>
    </source>
</evidence>
<reference evidence="7" key="2">
    <citation type="journal article" date="2022" name="BMC Genomics">
        <title>Comparative genome analysis of mycobacteria focusing on tRNA and non-coding RNA.</title>
        <authorList>
            <person name="Behra P.R.K."/>
            <person name="Pettersson B.M.F."/>
            <person name="Ramesh M."/>
            <person name="Das S."/>
            <person name="Dasgupta S."/>
            <person name="Kirsebom L.A."/>
        </authorList>
    </citation>
    <scope>NUCLEOTIDE SEQUENCE</scope>
    <source>
        <strain evidence="7">DSM 45406</strain>
    </source>
</reference>
<dbReference type="AlphaFoldDB" id="A0A9X2YG74"/>
<reference evidence="7" key="1">
    <citation type="submission" date="2020-07" db="EMBL/GenBank/DDBJ databases">
        <authorList>
            <person name="Pettersson B.M.F."/>
            <person name="Behra P.R.K."/>
            <person name="Ramesh M."/>
            <person name="Das S."/>
            <person name="Dasgupta S."/>
            <person name="Kirsebom L.A."/>
        </authorList>
    </citation>
    <scope>NUCLEOTIDE SEQUENCE</scope>
    <source>
        <strain evidence="7">DSM 45406</strain>
    </source>
</reference>
<keyword evidence="4" id="KW-0233">DNA recombination</keyword>
<dbReference type="InterPro" id="IPR054353">
    <property type="entry name" value="IstA-like_C"/>
</dbReference>
<comment type="caution">
    <text evidence="7">The sequence shown here is derived from an EMBL/GenBank/DDBJ whole genome shotgun (WGS) entry which is preliminary data.</text>
</comment>